<evidence type="ECO:0000259" key="1">
    <source>
        <dbReference type="Pfam" id="PF13173"/>
    </source>
</evidence>
<dbReference type="InterPro" id="IPR027417">
    <property type="entry name" value="P-loop_NTPase"/>
</dbReference>
<dbReference type="Pfam" id="PF13635">
    <property type="entry name" value="DUF4143"/>
    <property type="match status" value="1"/>
</dbReference>
<reference evidence="3 4" key="1">
    <citation type="submission" date="2021-04" db="EMBL/GenBank/DDBJ databases">
        <title>Complete genome sequence of Stygiolobus sp. KN-1.</title>
        <authorList>
            <person name="Nakamura K."/>
            <person name="Sakai H."/>
            <person name="Kurosawa N."/>
        </authorList>
    </citation>
    <scope>NUCLEOTIDE SEQUENCE [LARGE SCALE GENOMIC DNA]</scope>
    <source>
        <strain evidence="3 4">KN-1</strain>
    </source>
</reference>
<feature type="domain" description="DUF4143" evidence="2">
    <location>
        <begin position="253"/>
        <end position="390"/>
    </location>
</feature>
<keyword evidence="4" id="KW-1185">Reference proteome</keyword>
<protein>
    <submittedName>
        <fullName evidence="3">ATPase AAA</fullName>
    </submittedName>
</protein>
<gene>
    <name evidence="3" type="ORF">KN1_25270</name>
</gene>
<evidence type="ECO:0000313" key="3">
    <source>
        <dbReference type="EMBL" id="BCU71230.1"/>
    </source>
</evidence>
<organism evidence="3 4">
    <name type="scientific">Stygiolobus caldivivus</name>
    <dbReference type="NCBI Taxonomy" id="2824673"/>
    <lineage>
        <taxon>Archaea</taxon>
        <taxon>Thermoproteota</taxon>
        <taxon>Thermoprotei</taxon>
        <taxon>Sulfolobales</taxon>
        <taxon>Sulfolobaceae</taxon>
        <taxon>Stygiolobus</taxon>
    </lineage>
</organism>
<evidence type="ECO:0000259" key="2">
    <source>
        <dbReference type="Pfam" id="PF13635"/>
    </source>
</evidence>
<dbReference type="InterPro" id="IPR041682">
    <property type="entry name" value="AAA_14"/>
</dbReference>
<evidence type="ECO:0000313" key="4">
    <source>
        <dbReference type="Proteomes" id="UP000825123"/>
    </source>
</evidence>
<proteinExistence type="predicted"/>
<dbReference type="EMBL" id="AP024597">
    <property type="protein sequence ID" value="BCU71230.1"/>
    <property type="molecule type" value="Genomic_DNA"/>
</dbReference>
<dbReference type="Pfam" id="PF13173">
    <property type="entry name" value="AAA_14"/>
    <property type="match status" value="1"/>
</dbReference>
<dbReference type="Proteomes" id="UP000825123">
    <property type="component" value="Chromosome"/>
</dbReference>
<sequence>MVNETGQKKTTYYLKLVRKGLISCFRLTPVERFKSVIAEWLTSRLPDLVERDVSLPLDKDYIITVTGGRRSGKTFLLYQAIREIIKRGMASQDEILYVDFEDYRVKGISVDDLDKLLTSFIELTGKQPKYLFFDEIQNVRGYGSWFRKKINAKIYLSGSSSQLTPINIAEELRGRSINYEVYPLSFREFLRFKGIAYSPLIAYTPQRGILLSLLREYLYYGSYPAVVLEREDKVKLLRSYFDSVIVRDLSNVTPNIAESFATYLVANYSSLITINRVYNYLRGLGIKIGKETVLELFSKAKESYFSYFVEEFDKSESKRKVNPKKLYVVDTGYSTALGYEFSISRAMENAVFIELLRRGYKEVYYWKGKREVDFVVSKNFTPITLIQVTYATDKVEERETEGILEAKSRLKVDSSLIITWDYEGEVKGIKALPLWKWLLSQEE</sequence>
<dbReference type="GeneID" id="66164251"/>
<dbReference type="PANTHER" id="PTHR33295:SF8">
    <property type="entry name" value="AAA+ ATPASE DOMAIN-CONTAINING PROTEIN"/>
    <property type="match status" value="1"/>
</dbReference>
<name>A0A8D5U7M0_9CREN</name>
<feature type="domain" description="AAA" evidence="1">
    <location>
        <begin position="61"/>
        <end position="190"/>
    </location>
</feature>
<accession>A0A8D5U7M0</accession>
<dbReference type="SUPFAM" id="SSF52540">
    <property type="entry name" value="P-loop containing nucleoside triphosphate hydrolases"/>
    <property type="match status" value="1"/>
</dbReference>
<dbReference type="AlphaFoldDB" id="A0A8D5U7M0"/>
<dbReference type="InterPro" id="IPR025420">
    <property type="entry name" value="DUF4143"/>
</dbReference>
<dbReference type="PANTHER" id="PTHR33295">
    <property type="entry name" value="ATPASE"/>
    <property type="match status" value="1"/>
</dbReference>
<dbReference type="RefSeq" id="WP_221287964.1">
    <property type="nucleotide sequence ID" value="NZ_AP024597.1"/>
</dbReference>
<dbReference type="KEGG" id="csty:KN1_25270"/>